<sequence>MPACADYSYYCQFDRRRAFSPSTRSRWSRAAAAVVTCWSGGAGSQTEQHDDDDDKRPAILNNTKTATEAAASVSRMKYRGNNNRR</sequence>
<feature type="compositionally biased region" description="Basic residues" evidence="1">
    <location>
        <begin position="76"/>
        <end position="85"/>
    </location>
</feature>
<accession>A0A6A6S130</accession>
<reference evidence="2" key="1">
    <citation type="journal article" date="2020" name="Stud. Mycol.">
        <title>101 Dothideomycetes genomes: a test case for predicting lifestyles and emergence of pathogens.</title>
        <authorList>
            <person name="Haridas S."/>
            <person name="Albert R."/>
            <person name="Binder M."/>
            <person name="Bloem J."/>
            <person name="Labutti K."/>
            <person name="Salamov A."/>
            <person name="Andreopoulos B."/>
            <person name="Baker S."/>
            <person name="Barry K."/>
            <person name="Bills G."/>
            <person name="Bluhm B."/>
            <person name="Cannon C."/>
            <person name="Castanera R."/>
            <person name="Culley D."/>
            <person name="Daum C."/>
            <person name="Ezra D."/>
            <person name="Gonzalez J."/>
            <person name="Henrissat B."/>
            <person name="Kuo A."/>
            <person name="Liang C."/>
            <person name="Lipzen A."/>
            <person name="Lutzoni F."/>
            <person name="Magnuson J."/>
            <person name="Mondo S."/>
            <person name="Nolan M."/>
            <person name="Ohm R."/>
            <person name="Pangilinan J."/>
            <person name="Park H.-J."/>
            <person name="Ramirez L."/>
            <person name="Alfaro M."/>
            <person name="Sun H."/>
            <person name="Tritt A."/>
            <person name="Yoshinaga Y."/>
            <person name="Zwiers L.-H."/>
            <person name="Turgeon B."/>
            <person name="Goodwin S."/>
            <person name="Spatafora J."/>
            <person name="Crous P."/>
            <person name="Grigoriev I."/>
        </authorList>
    </citation>
    <scope>NUCLEOTIDE SEQUENCE</scope>
    <source>
        <strain evidence="2">CBS 473.64</strain>
    </source>
</reference>
<keyword evidence="3" id="KW-1185">Reference proteome</keyword>
<evidence type="ECO:0000313" key="2">
    <source>
        <dbReference type="EMBL" id="KAF2641280.1"/>
    </source>
</evidence>
<dbReference type="EMBL" id="MU006783">
    <property type="protein sequence ID" value="KAF2641280.1"/>
    <property type="molecule type" value="Genomic_DNA"/>
</dbReference>
<feature type="region of interest" description="Disordered" evidence="1">
    <location>
        <begin position="41"/>
        <end position="85"/>
    </location>
</feature>
<protein>
    <submittedName>
        <fullName evidence="2">Uncharacterized protein</fullName>
    </submittedName>
</protein>
<evidence type="ECO:0000256" key="1">
    <source>
        <dbReference type="SAM" id="MobiDB-lite"/>
    </source>
</evidence>
<proteinExistence type="predicted"/>
<dbReference type="Proteomes" id="UP000799753">
    <property type="component" value="Unassembled WGS sequence"/>
</dbReference>
<name>A0A6A6S130_9PLEO</name>
<organism evidence="2 3">
    <name type="scientific">Massarina eburnea CBS 473.64</name>
    <dbReference type="NCBI Taxonomy" id="1395130"/>
    <lineage>
        <taxon>Eukaryota</taxon>
        <taxon>Fungi</taxon>
        <taxon>Dikarya</taxon>
        <taxon>Ascomycota</taxon>
        <taxon>Pezizomycotina</taxon>
        <taxon>Dothideomycetes</taxon>
        <taxon>Pleosporomycetidae</taxon>
        <taxon>Pleosporales</taxon>
        <taxon>Massarineae</taxon>
        <taxon>Massarinaceae</taxon>
        <taxon>Massarina</taxon>
    </lineage>
</organism>
<dbReference type="AlphaFoldDB" id="A0A6A6S130"/>
<gene>
    <name evidence="2" type="ORF">P280DRAFT_307081</name>
</gene>
<evidence type="ECO:0000313" key="3">
    <source>
        <dbReference type="Proteomes" id="UP000799753"/>
    </source>
</evidence>